<dbReference type="PANTHER" id="PTHR33444">
    <property type="entry name" value="SI:DKEY-19B23.12-RELATED"/>
    <property type="match status" value="1"/>
</dbReference>
<evidence type="ECO:0000313" key="3">
    <source>
        <dbReference type="WBParaSite" id="Pan_g15611.t1"/>
    </source>
</evidence>
<reference evidence="3" key="2">
    <citation type="submission" date="2020-10" db="UniProtKB">
        <authorList>
            <consortium name="WormBaseParasite"/>
        </authorList>
    </citation>
    <scope>IDENTIFICATION</scope>
</reference>
<sequence>MSKRYAHPSTMPVNTREDITAHYGSFRMQLFEIGQESATICELIRNVFATLFNSSVISFFLFTSTILAAIMCYVGLVYVNKCPAIPEIPLYLLVGGSVGLLQISLLMMRHRREQHEDIDDDTRENITTTDSNLC</sequence>
<feature type="transmembrane region" description="Helical" evidence="1">
    <location>
        <begin position="55"/>
        <end position="76"/>
    </location>
</feature>
<feature type="transmembrane region" description="Helical" evidence="1">
    <location>
        <begin position="88"/>
        <end position="108"/>
    </location>
</feature>
<organism evidence="2 3">
    <name type="scientific">Panagrellus redivivus</name>
    <name type="common">Microworm</name>
    <dbReference type="NCBI Taxonomy" id="6233"/>
    <lineage>
        <taxon>Eukaryota</taxon>
        <taxon>Metazoa</taxon>
        <taxon>Ecdysozoa</taxon>
        <taxon>Nematoda</taxon>
        <taxon>Chromadorea</taxon>
        <taxon>Rhabditida</taxon>
        <taxon>Tylenchina</taxon>
        <taxon>Panagrolaimomorpha</taxon>
        <taxon>Panagrolaimoidea</taxon>
        <taxon>Panagrolaimidae</taxon>
        <taxon>Panagrellus</taxon>
    </lineage>
</organism>
<keyword evidence="1" id="KW-1133">Transmembrane helix</keyword>
<evidence type="ECO:0000256" key="1">
    <source>
        <dbReference type="SAM" id="Phobius"/>
    </source>
</evidence>
<keyword evidence="1" id="KW-0812">Transmembrane</keyword>
<dbReference type="Proteomes" id="UP000492821">
    <property type="component" value="Unassembled WGS sequence"/>
</dbReference>
<dbReference type="AlphaFoldDB" id="A0A7E4V2F7"/>
<keyword evidence="1" id="KW-0472">Membrane</keyword>
<reference evidence="2" key="1">
    <citation type="journal article" date="2013" name="Genetics">
        <title>The draft genome and transcriptome of Panagrellus redivivus are shaped by the harsh demands of a free-living lifestyle.</title>
        <authorList>
            <person name="Srinivasan J."/>
            <person name="Dillman A.R."/>
            <person name="Macchietto M.G."/>
            <person name="Heikkinen L."/>
            <person name="Lakso M."/>
            <person name="Fracchia K.M."/>
            <person name="Antoshechkin I."/>
            <person name="Mortazavi A."/>
            <person name="Wong G."/>
            <person name="Sternberg P.W."/>
        </authorList>
    </citation>
    <scope>NUCLEOTIDE SEQUENCE [LARGE SCALE GENOMIC DNA]</scope>
    <source>
        <strain evidence="2">MT8872</strain>
    </source>
</reference>
<dbReference type="PANTHER" id="PTHR33444:SF7">
    <property type="entry name" value="TRANSMEMBRANE PROTEIN 272"/>
    <property type="match status" value="1"/>
</dbReference>
<dbReference type="WBParaSite" id="Pan_g15611.t1">
    <property type="protein sequence ID" value="Pan_g15611.t1"/>
    <property type="gene ID" value="Pan_g15611"/>
</dbReference>
<keyword evidence="2" id="KW-1185">Reference proteome</keyword>
<accession>A0A7E4V2F7</accession>
<name>A0A7E4V2F7_PANRE</name>
<evidence type="ECO:0000313" key="2">
    <source>
        <dbReference type="Proteomes" id="UP000492821"/>
    </source>
</evidence>
<dbReference type="InterPro" id="IPR040350">
    <property type="entry name" value="TMEM272"/>
</dbReference>
<protein>
    <submittedName>
        <fullName evidence="3">DUF202 domain-containing protein</fullName>
    </submittedName>
</protein>
<proteinExistence type="predicted"/>